<evidence type="ECO:0000256" key="4">
    <source>
        <dbReference type="ARBA" id="ARBA00023002"/>
    </source>
</evidence>
<dbReference type="PANTHER" id="PTHR30524:SF0">
    <property type="entry name" value="ALTRONATE OXIDOREDUCTASE-RELATED"/>
    <property type="match status" value="1"/>
</dbReference>
<dbReference type="EMBL" id="BMHQ01000010">
    <property type="protein sequence ID" value="GGE24521.1"/>
    <property type="molecule type" value="Genomic_DNA"/>
</dbReference>
<keyword evidence="11" id="KW-1185">Reference proteome</keyword>
<dbReference type="PANTHER" id="PTHR30524">
    <property type="entry name" value="MANNITOL-1-PHOSPHATE 5-DEHYDROGENASE"/>
    <property type="match status" value="1"/>
</dbReference>
<proteinExistence type="inferred from homology"/>
<keyword evidence="5 7" id="KW-0520">NAD</keyword>
<feature type="domain" description="Mannitol dehydrogenase N-terminal" evidence="8">
    <location>
        <begin position="2"/>
        <end position="196"/>
    </location>
</feature>
<evidence type="ECO:0000313" key="11">
    <source>
        <dbReference type="Proteomes" id="UP000625210"/>
    </source>
</evidence>
<evidence type="ECO:0000259" key="8">
    <source>
        <dbReference type="Pfam" id="PF01232"/>
    </source>
</evidence>
<dbReference type="InterPro" id="IPR013118">
    <property type="entry name" value="Mannitol_DH_C"/>
</dbReference>
<dbReference type="GO" id="GO:0005829">
    <property type="term" value="C:cytosol"/>
    <property type="evidence" value="ECO:0007669"/>
    <property type="project" value="TreeGrafter"/>
</dbReference>
<dbReference type="RefSeq" id="WP_188648538.1">
    <property type="nucleotide sequence ID" value="NZ_BMHQ01000010.1"/>
</dbReference>
<dbReference type="InterPro" id="IPR036291">
    <property type="entry name" value="NAD(P)-bd_dom_sf"/>
</dbReference>
<evidence type="ECO:0000259" key="9">
    <source>
        <dbReference type="Pfam" id="PF08125"/>
    </source>
</evidence>
<reference evidence="10" key="2">
    <citation type="submission" date="2020-09" db="EMBL/GenBank/DDBJ databases">
        <authorList>
            <person name="Sun Q."/>
            <person name="Zhou Y."/>
        </authorList>
    </citation>
    <scope>NUCLEOTIDE SEQUENCE</scope>
    <source>
        <strain evidence="10">CGMCC 1.15179</strain>
    </source>
</reference>
<comment type="similarity">
    <text evidence="1 7">Belongs to the mannitol dehydrogenase family.</text>
</comment>
<dbReference type="GO" id="GO:0019592">
    <property type="term" value="P:mannitol catabolic process"/>
    <property type="evidence" value="ECO:0007669"/>
    <property type="project" value="TreeGrafter"/>
</dbReference>
<dbReference type="Pfam" id="PF01232">
    <property type="entry name" value="Mannitol_dh"/>
    <property type="match status" value="1"/>
</dbReference>
<dbReference type="PROSITE" id="PS00974">
    <property type="entry name" value="MANNITOL_DHGENASE"/>
    <property type="match status" value="1"/>
</dbReference>
<feature type="binding site" evidence="7">
    <location>
        <begin position="3"/>
        <end position="14"/>
    </location>
    <ligand>
        <name>NAD(+)</name>
        <dbReference type="ChEBI" id="CHEBI:57540"/>
    </ligand>
</feature>
<dbReference type="NCBIfam" id="NF002646">
    <property type="entry name" value="PRK02318.1-2"/>
    <property type="match status" value="1"/>
</dbReference>
<reference evidence="10" key="1">
    <citation type="journal article" date="2014" name="Int. J. Syst. Evol. Microbiol.">
        <title>Complete genome sequence of Corynebacterium casei LMG S-19264T (=DSM 44701T), isolated from a smear-ripened cheese.</title>
        <authorList>
            <consortium name="US DOE Joint Genome Institute (JGI-PGF)"/>
            <person name="Walter F."/>
            <person name="Albersmeier A."/>
            <person name="Kalinowski J."/>
            <person name="Ruckert C."/>
        </authorList>
    </citation>
    <scope>NUCLEOTIDE SEQUENCE</scope>
    <source>
        <strain evidence="10">CGMCC 1.15179</strain>
    </source>
</reference>
<dbReference type="NCBIfam" id="NF002647">
    <property type="entry name" value="PRK02318.1-3"/>
    <property type="match status" value="1"/>
</dbReference>
<dbReference type="Gene3D" id="3.40.50.720">
    <property type="entry name" value="NAD(P)-binding Rossmann-like Domain"/>
    <property type="match status" value="1"/>
</dbReference>
<dbReference type="GO" id="GO:0008926">
    <property type="term" value="F:mannitol-1-phosphate 5-dehydrogenase activity"/>
    <property type="evidence" value="ECO:0007669"/>
    <property type="project" value="UniProtKB-UniRule"/>
</dbReference>
<dbReference type="InterPro" id="IPR023028">
    <property type="entry name" value="Mannitol_1_phos_5_DH"/>
</dbReference>
<dbReference type="InterPro" id="IPR013328">
    <property type="entry name" value="6PGD_dom2"/>
</dbReference>
<keyword evidence="4 7" id="KW-0560">Oxidoreductase</keyword>
<evidence type="ECO:0000256" key="7">
    <source>
        <dbReference type="HAMAP-Rule" id="MF_00196"/>
    </source>
</evidence>
<dbReference type="Gene3D" id="1.10.1040.10">
    <property type="entry name" value="N-(1-d-carboxylethyl)-l-norvaline Dehydrogenase, domain 2"/>
    <property type="match status" value="1"/>
</dbReference>
<dbReference type="InterPro" id="IPR008927">
    <property type="entry name" value="6-PGluconate_DH-like_C_sf"/>
</dbReference>
<protein>
    <recommendedName>
        <fullName evidence="3 7">Mannitol-1-phosphate 5-dehydrogenase</fullName>
        <ecNumber evidence="2 7">1.1.1.17</ecNumber>
    </recommendedName>
</protein>
<dbReference type="InterPro" id="IPR000669">
    <property type="entry name" value="Mannitol_DH"/>
</dbReference>
<evidence type="ECO:0000256" key="1">
    <source>
        <dbReference type="ARBA" id="ARBA00006541"/>
    </source>
</evidence>
<dbReference type="Pfam" id="PF08125">
    <property type="entry name" value="Mannitol_dh_C"/>
    <property type="match status" value="1"/>
</dbReference>
<evidence type="ECO:0000256" key="2">
    <source>
        <dbReference type="ARBA" id="ARBA00012939"/>
    </source>
</evidence>
<evidence type="ECO:0000256" key="6">
    <source>
        <dbReference type="ARBA" id="ARBA00048615"/>
    </source>
</evidence>
<dbReference type="PRINTS" id="PR00084">
    <property type="entry name" value="MTLDHDRGNASE"/>
</dbReference>
<organism evidence="10 11">
    <name type="scientific">Marinithermofilum abyssi</name>
    <dbReference type="NCBI Taxonomy" id="1571185"/>
    <lineage>
        <taxon>Bacteria</taxon>
        <taxon>Bacillati</taxon>
        <taxon>Bacillota</taxon>
        <taxon>Bacilli</taxon>
        <taxon>Bacillales</taxon>
        <taxon>Thermoactinomycetaceae</taxon>
        <taxon>Marinithermofilum</taxon>
    </lineage>
</organism>
<accession>A0A8J2YAZ1</accession>
<dbReference type="Proteomes" id="UP000625210">
    <property type="component" value="Unassembled WGS sequence"/>
</dbReference>
<evidence type="ECO:0000313" key="10">
    <source>
        <dbReference type="EMBL" id="GGE24521.1"/>
    </source>
</evidence>
<sequence length="386" mass="42285">MLAVHFGAGNIGRGFIGALLSQSGYKVCFVDVQAPLVEALKERQRYLVHLLGERSQTLEVTGVTALDSRIESDRVVKAIAQADIVTTAVGPHILPVIAPIISEGLSLRLQERGAPLNIIACENMLGGSTRLKEEVVSYLGKERSGELEGNVGFPDAAVDRIVPLQSGNDLLEVSVEPFYEWVVDQREIVGNLPPIEGITYVDDLTPYVERKLFTVNTGHAVCAYTGYVLGQKTIFEAMKDPQVRETVSGALEETGRLLIAKHGFEAQKQQDYMEKILARFLNPSITDPVSRVGRAPLRKLGPSDRLVGPALQMVERGMEPKCLAAGIAAALLFHDPEDQEAIQLNKMIEKEGPAKTLQEVGEVSSDSILIPMVEEFFLKWREKSVT</sequence>
<evidence type="ECO:0000256" key="3">
    <source>
        <dbReference type="ARBA" id="ARBA00016219"/>
    </source>
</evidence>
<dbReference type="EC" id="1.1.1.17" evidence="2 7"/>
<name>A0A8J2YAZ1_9BACL</name>
<comment type="catalytic activity">
    <reaction evidence="6 7">
        <text>D-mannitol 1-phosphate + NAD(+) = beta-D-fructose 6-phosphate + NADH + H(+)</text>
        <dbReference type="Rhea" id="RHEA:19661"/>
        <dbReference type="ChEBI" id="CHEBI:15378"/>
        <dbReference type="ChEBI" id="CHEBI:57540"/>
        <dbReference type="ChEBI" id="CHEBI:57634"/>
        <dbReference type="ChEBI" id="CHEBI:57945"/>
        <dbReference type="ChEBI" id="CHEBI:61381"/>
        <dbReference type="EC" id="1.1.1.17"/>
    </reaction>
</comment>
<dbReference type="AlphaFoldDB" id="A0A8J2YAZ1"/>
<dbReference type="NCBIfam" id="NF002652">
    <property type="entry name" value="PRK02318.2-5"/>
    <property type="match status" value="1"/>
</dbReference>
<gene>
    <name evidence="7 10" type="primary">mtlD</name>
    <name evidence="10" type="ORF">GCM10011571_28350</name>
</gene>
<dbReference type="InterPro" id="IPR023027">
    <property type="entry name" value="Mannitol_DH_CS"/>
</dbReference>
<dbReference type="HAMAP" id="MF_00196">
    <property type="entry name" value="Mannitol_dehydrog"/>
    <property type="match status" value="1"/>
</dbReference>
<dbReference type="SUPFAM" id="SSF51735">
    <property type="entry name" value="NAD(P)-binding Rossmann-fold domains"/>
    <property type="match status" value="1"/>
</dbReference>
<dbReference type="NCBIfam" id="NF002649">
    <property type="entry name" value="PRK02318.2-1"/>
    <property type="match status" value="1"/>
</dbReference>
<evidence type="ECO:0000256" key="5">
    <source>
        <dbReference type="ARBA" id="ARBA00023027"/>
    </source>
</evidence>
<comment type="caution">
    <text evidence="10">The sequence shown here is derived from an EMBL/GenBank/DDBJ whole genome shotgun (WGS) entry which is preliminary data.</text>
</comment>
<dbReference type="SUPFAM" id="SSF48179">
    <property type="entry name" value="6-phosphogluconate dehydrogenase C-terminal domain-like"/>
    <property type="match status" value="1"/>
</dbReference>
<dbReference type="InterPro" id="IPR013131">
    <property type="entry name" value="Mannitol_DH_N"/>
</dbReference>
<feature type="domain" description="Mannitol dehydrogenase C-terminal" evidence="9">
    <location>
        <begin position="203"/>
        <end position="364"/>
    </location>
</feature>